<protein>
    <recommendedName>
        <fullName evidence="3">Nuclear transport factor 2 family protein</fullName>
    </recommendedName>
</protein>
<dbReference type="InterPro" id="IPR032710">
    <property type="entry name" value="NTF2-like_dom_sf"/>
</dbReference>
<keyword evidence="2" id="KW-1185">Reference proteome</keyword>
<dbReference type="SUPFAM" id="SSF54427">
    <property type="entry name" value="NTF2-like"/>
    <property type="match status" value="1"/>
</dbReference>
<reference evidence="1 2" key="1">
    <citation type="submission" date="2019-06" db="EMBL/GenBank/DDBJ databases">
        <title>Aeromicrobium sp. nov., isolated from a maize field.</title>
        <authorList>
            <person name="Lin S.-Y."/>
            <person name="Tsai C.-F."/>
            <person name="Young C.-C."/>
        </authorList>
    </citation>
    <scope>NUCLEOTIDE SEQUENCE [LARGE SCALE GENOMIC DNA]</scope>
    <source>
        <strain evidence="1 2">CC-CFT486</strain>
    </source>
</reference>
<comment type="caution">
    <text evidence="1">The sequence shown here is derived from an EMBL/GenBank/DDBJ whole genome shotgun (WGS) entry which is preliminary data.</text>
</comment>
<evidence type="ECO:0000313" key="2">
    <source>
        <dbReference type="Proteomes" id="UP000321571"/>
    </source>
</evidence>
<dbReference type="OrthoDB" id="8722217at2"/>
<dbReference type="EMBL" id="VDUX01000003">
    <property type="protein sequence ID" value="TXL61375.1"/>
    <property type="molecule type" value="Genomic_DNA"/>
</dbReference>
<organism evidence="1 2">
    <name type="scientific">Aeromicrobium terrae</name>
    <dbReference type="NCBI Taxonomy" id="2498846"/>
    <lineage>
        <taxon>Bacteria</taxon>
        <taxon>Bacillati</taxon>
        <taxon>Actinomycetota</taxon>
        <taxon>Actinomycetes</taxon>
        <taxon>Propionibacteriales</taxon>
        <taxon>Nocardioidaceae</taxon>
        <taxon>Aeromicrobium</taxon>
    </lineage>
</organism>
<name>A0A5C8NKI2_9ACTN</name>
<dbReference type="Gene3D" id="3.10.450.50">
    <property type="match status" value="1"/>
</dbReference>
<dbReference type="RefSeq" id="WP_147685597.1">
    <property type="nucleotide sequence ID" value="NZ_VDUX01000003.1"/>
</dbReference>
<evidence type="ECO:0008006" key="3">
    <source>
        <dbReference type="Google" id="ProtNLM"/>
    </source>
</evidence>
<proteinExistence type="predicted"/>
<dbReference type="Proteomes" id="UP000321571">
    <property type="component" value="Unassembled WGS sequence"/>
</dbReference>
<gene>
    <name evidence="1" type="ORF">FHP06_08070</name>
</gene>
<accession>A0A5C8NKI2</accession>
<evidence type="ECO:0000313" key="1">
    <source>
        <dbReference type="EMBL" id="TXL61375.1"/>
    </source>
</evidence>
<dbReference type="AlphaFoldDB" id="A0A5C8NKI2"/>
<sequence>MNASATDPQTLADFTARWFELWTESDPDARTAQVADLWATTGTQVLVDPPEAMRDAVAELAFPLPRLEVRGHAEMDSRVTRAYEMFIEPGEHTFQATDGDAVPLAPGMVGLGWDMVALADGSVVGRGYDVFVLDEDGRILMDHQHILG</sequence>